<feature type="compositionally biased region" description="Polar residues" evidence="1">
    <location>
        <begin position="38"/>
        <end position="47"/>
    </location>
</feature>
<name>A0A8S1HUF4_9PELO</name>
<feature type="compositionally biased region" description="Basic and acidic residues" evidence="1">
    <location>
        <begin position="12"/>
        <end position="37"/>
    </location>
</feature>
<organism evidence="2 3">
    <name type="scientific">Caenorhabditis auriculariae</name>
    <dbReference type="NCBI Taxonomy" id="2777116"/>
    <lineage>
        <taxon>Eukaryota</taxon>
        <taxon>Metazoa</taxon>
        <taxon>Ecdysozoa</taxon>
        <taxon>Nematoda</taxon>
        <taxon>Chromadorea</taxon>
        <taxon>Rhabditida</taxon>
        <taxon>Rhabditina</taxon>
        <taxon>Rhabditomorpha</taxon>
        <taxon>Rhabditoidea</taxon>
        <taxon>Rhabditidae</taxon>
        <taxon>Peloderinae</taxon>
        <taxon>Caenorhabditis</taxon>
    </lineage>
</organism>
<accession>A0A8S1HUF4</accession>
<dbReference type="Proteomes" id="UP000835052">
    <property type="component" value="Unassembled WGS sequence"/>
</dbReference>
<dbReference type="EMBL" id="CAJGYM010000128">
    <property type="protein sequence ID" value="CAD6198505.1"/>
    <property type="molecule type" value="Genomic_DNA"/>
</dbReference>
<feature type="region of interest" description="Disordered" evidence="1">
    <location>
        <begin position="1"/>
        <end position="78"/>
    </location>
</feature>
<evidence type="ECO:0000256" key="1">
    <source>
        <dbReference type="SAM" id="MobiDB-lite"/>
    </source>
</evidence>
<gene>
    <name evidence="2" type="ORF">CAUJ_LOCUS14411</name>
</gene>
<dbReference type="AlphaFoldDB" id="A0A8S1HUF4"/>
<sequence>MDPFHSIIPEPIGKEEILPEDAKIREIPKKGEKEENVSTRTSSNCNNVEKRCSNEKSAVSSEKAESAMHAMGQDIEGK</sequence>
<comment type="caution">
    <text evidence="2">The sequence shown here is derived from an EMBL/GenBank/DDBJ whole genome shotgun (WGS) entry which is preliminary data.</text>
</comment>
<keyword evidence="3" id="KW-1185">Reference proteome</keyword>
<evidence type="ECO:0000313" key="3">
    <source>
        <dbReference type="Proteomes" id="UP000835052"/>
    </source>
</evidence>
<reference evidence="2" key="1">
    <citation type="submission" date="2020-10" db="EMBL/GenBank/DDBJ databases">
        <authorList>
            <person name="Kikuchi T."/>
        </authorList>
    </citation>
    <scope>NUCLEOTIDE SEQUENCE</scope>
    <source>
        <strain evidence="2">NKZ352</strain>
    </source>
</reference>
<protein>
    <submittedName>
        <fullName evidence="2">Uncharacterized protein</fullName>
    </submittedName>
</protein>
<proteinExistence type="predicted"/>
<evidence type="ECO:0000313" key="2">
    <source>
        <dbReference type="EMBL" id="CAD6198505.1"/>
    </source>
</evidence>